<evidence type="ECO:0000256" key="3">
    <source>
        <dbReference type="HAMAP-Rule" id="MF_00023"/>
    </source>
</evidence>
<evidence type="ECO:0000313" key="5">
    <source>
        <dbReference type="Proteomes" id="UP000231581"/>
    </source>
</evidence>
<keyword evidence="2 3" id="KW-0694">RNA-binding</keyword>
<dbReference type="GO" id="GO:0070929">
    <property type="term" value="P:trans-translation"/>
    <property type="evidence" value="ECO:0007669"/>
    <property type="project" value="UniProtKB-UniRule"/>
</dbReference>
<comment type="caution">
    <text evidence="4">The sequence shown here is derived from an EMBL/GenBank/DDBJ whole genome shotgun (WGS) entry which is preliminary data.</text>
</comment>
<dbReference type="HAMAP" id="MF_00023">
    <property type="entry name" value="SmpB"/>
    <property type="match status" value="1"/>
</dbReference>
<keyword evidence="1 3" id="KW-0963">Cytoplasm</keyword>
<evidence type="ECO:0000256" key="1">
    <source>
        <dbReference type="ARBA" id="ARBA00022490"/>
    </source>
</evidence>
<dbReference type="GO" id="GO:0005829">
    <property type="term" value="C:cytosol"/>
    <property type="evidence" value="ECO:0007669"/>
    <property type="project" value="TreeGrafter"/>
</dbReference>
<dbReference type="PANTHER" id="PTHR30308:SF2">
    <property type="entry name" value="SSRA-BINDING PROTEIN"/>
    <property type="match status" value="1"/>
</dbReference>
<dbReference type="Gene3D" id="2.40.280.10">
    <property type="match status" value="1"/>
</dbReference>
<accession>A0A2H0BTA6</accession>
<dbReference type="Proteomes" id="UP000231581">
    <property type="component" value="Unassembled WGS sequence"/>
</dbReference>
<dbReference type="NCBIfam" id="TIGR00086">
    <property type="entry name" value="smpB"/>
    <property type="match status" value="1"/>
</dbReference>
<dbReference type="SUPFAM" id="SSF74982">
    <property type="entry name" value="Small protein B (SmpB)"/>
    <property type="match status" value="1"/>
</dbReference>
<dbReference type="InterPro" id="IPR000037">
    <property type="entry name" value="SsrA-bd_prot"/>
</dbReference>
<organism evidence="4 5">
    <name type="scientific">Candidatus Uhrbacteria bacterium CG22_combo_CG10-13_8_21_14_all_47_17</name>
    <dbReference type="NCBI Taxonomy" id="1975041"/>
    <lineage>
        <taxon>Bacteria</taxon>
        <taxon>Candidatus Uhriibacteriota</taxon>
    </lineage>
</organism>
<dbReference type="NCBIfam" id="NF003843">
    <property type="entry name" value="PRK05422.1"/>
    <property type="match status" value="1"/>
</dbReference>
<dbReference type="AlphaFoldDB" id="A0A2H0BTA6"/>
<dbReference type="EMBL" id="PCSZ01000018">
    <property type="protein sequence ID" value="PIP60903.1"/>
    <property type="molecule type" value="Genomic_DNA"/>
</dbReference>
<comment type="subcellular location">
    <subcellularLocation>
        <location evidence="3">Cytoplasm</location>
    </subcellularLocation>
    <text evidence="3">The tmRNA-SmpB complex associates with stalled 70S ribosomes.</text>
</comment>
<dbReference type="InterPro" id="IPR023620">
    <property type="entry name" value="SmpB"/>
</dbReference>
<evidence type="ECO:0000256" key="2">
    <source>
        <dbReference type="ARBA" id="ARBA00022884"/>
    </source>
</evidence>
<dbReference type="Pfam" id="PF01668">
    <property type="entry name" value="SmpB"/>
    <property type="match status" value="1"/>
</dbReference>
<dbReference type="PANTHER" id="PTHR30308">
    <property type="entry name" value="TMRNA-BINDING COMPONENT OF TRANS-TRANSLATION TAGGING COMPLEX"/>
    <property type="match status" value="1"/>
</dbReference>
<proteinExistence type="inferred from homology"/>
<sequence length="150" mass="17152">MPIYADNRKARHEYEILEKFEGGLVLTGAETKAVREGRAKLDGSYVKIMGGELWLVGAHIGPYSKVASAENYVPDARRKMLVHKKELRHLATKSQERGLTLVPLSFYSLGRRIKVSFAVCRGKKAHDKRQQLKERDLLRSTRRFLRGESE</sequence>
<gene>
    <name evidence="3" type="primary">smpB</name>
    <name evidence="4" type="ORF">COX00_00665</name>
</gene>
<comment type="similarity">
    <text evidence="3">Belongs to the SmpB family.</text>
</comment>
<name>A0A2H0BTA6_9BACT</name>
<dbReference type="GO" id="GO:0003723">
    <property type="term" value="F:RNA binding"/>
    <property type="evidence" value="ECO:0007669"/>
    <property type="project" value="UniProtKB-UniRule"/>
</dbReference>
<comment type="function">
    <text evidence="3">Required for rescue of stalled ribosomes mediated by trans-translation. Binds to transfer-messenger RNA (tmRNA), required for stable association of tmRNA with ribosomes. tmRNA and SmpB together mimic tRNA shape, replacing the anticodon stem-loop with SmpB. tmRNA is encoded by the ssrA gene; the 2 termini fold to resemble tRNA(Ala) and it encodes a 'tag peptide', a short internal open reading frame. During trans-translation Ala-aminoacylated tmRNA acts like a tRNA, entering the A-site of stalled ribosomes, displacing the stalled mRNA. The ribosome then switches to translate the ORF on the tmRNA; the nascent peptide is terminated with the 'tag peptide' encoded by the tmRNA and targeted for degradation. The ribosome is freed to recommence translation, which seems to be the essential function of trans-translation.</text>
</comment>
<protein>
    <recommendedName>
        <fullName evidence="3">SsrA-binding protein</fullName>
    </recommendedName>
    <alternativeName>
        <fullName evidence="3">Small protein B</fullName>
    </alternativeName>
</protein>
<dbReference type="GO" id="GO:0070930">
    <property type="term" value="P:trans-translation-dependent protein tagging"/>
    <property type="evidence" value="ECO:0007669"/>
    <property type="project" value="TreeGrafter"/>
</dbReference>
<reference evidence="4 5" key="1">
    <citation type="submission" date="2017-09" db="EMBL/GenBank/DDBJ databases">
        <title>Depth-based differentiation of microbial function through sediment-hosted aquifers and enrichment of novel symbionts in the deep terrestrial subsurface.</title>
        <authorList>
            <person name="Probst A.J."/>
            <person name="Ladd B."/>
            <person name="Jarett J.K."/>
            <person name="Geller-Mcgrath D.E."/>
            <person name="Sieber C.M."/>
            <person name="Emerson J.B."/>
            <person name="Anantharaman K."/>
            <person name="Thomas B.C."/>
            <person name="Malmstrom R."/>
            <person name="Stieglmeier M."/>
            <person name="Klingl A."/>
            <person name="Woyke T."/>
            <person name="Ryan C.M."/>
            <person name="Banfield J.F."/>
        </authorList>
    </citation>
    <scope>NUCLEOTIDE SEQUENCE [LARGE SCALE GENOMIC DNA]</scope>
    <source>
        <strain evidence="4">CG22_combo_CG10-13_8_21_14_all_47_17</strain>
    </source>
</reference>
<evidence type="ECO:0000313" key="4">
    <source>
        <dbReference type="EMBL" id="PIP60903.1"/>
    </source>
</evidence>